<keyword evidence="1" id="KW-1188">Viral release from host cell</keyword>
<dbReference type="InterPro" id="IPR052404">
    <property type="entry name" value="SPP1-like_terminase"/>
</dbReference>
<reference evidence="3 4" key="1">
    <citation type="submission" date="2020-04" db="EMBL/GenBank/DDBJ databases">
        <authorList>
            <person name="Hitch T.C.A."/>
            <person name="Wylensek D."/>
            <person name="Clavel T."/>
        </authorList>
    </citation>
    <scope>NUCLEOTIDE SEQUENCE [LARGE SCALE GENOMIC DNA]</scope>
    <source>
        <strain evidence="3 4">WCA-389-WT-5H1</strain>
    </source>
</reference>
<evidence type="ECO:0000313" key="4">
    <source>
        <dbReference type="Proteomes" id="UP000563853"/>
    </source>
</evidence>
<evidence type="ECO:0000313" key="3">
    <source>
        <dbReference type="EMBL" id="NME42853.1"/>
    </source>
</evidence>
<dbReference type="Proteomes" id="UP000563853">
    <property type="component" value="Unassembled WGS sequence"/>
</dbReference>
<dbReference type="Gene3D" id="1.10.10.1400">
    <property type="entry name" value="Terminase, small subunit, N-terminal DNA-binding domain, HTH motif"/>
    <property type="match status" value="1"/>
</dbReference>
<evidence type="ECO:0000256" key="2">
    <source>
        <dbReference type="ARBA" id="ARBA00023219"/>
    </source>
</evidence>
<keyword evidence="2" id="KW-0231">Viral genome packaging</keyword>
<dbReference type="EMBL" id="JABAFP010000038">
    <property type="protein sequence ID" value="NME42853.1"/>
    <property type="molecule type" value="Genomic_DNA"/>
</dbReference>
<dbReference type="Pfam" id="PF03592">
    <property type="entry name" value="Terminase_2"/>
    <property type="match status" value="1"/>
</dbReference>
<organism evidence="3 4">
    <name type="scientific">Ligilactobacillus agilis</name>
    <dbReference type="NCBI Taxonomy" id="1601"/>
    <lineage>
        <taxon>Bacteria</taxon>
        <taxon>Bacillati</taxon>
        <taxon>Bacillota</taxon>
        <taxon>Bacilli</taxon>
        <taxon>Lactobacillales</taxon>
        <taxon>Lactobacillaceae</taxon>
        <taxon>Ligilactobacillus</taxon>
    </lineage>
</organism>
<accession>A0A848C5W4</accession>
<sequence length="186" mass="20964">MDISNGVLFLYPIKNGGGWNVVTKKKLTPKQRLFADEYIKCGNATQSAIKAGYAQKAAYQTGAENLKKPQIKAYIESKLKEIESRKIADAKEVLQFFTSVLRGEVYETVVTSEGDKVAKELDVKTRMNAGKEIMKRYPNDSPLVKAQLRKLEAEAELKEHEYKALEEDSNLQTTILIKDNWSDDDG</sequence>
<name>A0A848C5W4_9LACO</name>
<dbReference type="AlphaFoldDB" id="A0A848C5W4"/>
<proteinExistence type="predicted"/>
<protein>
    <submittedName>
        <fullName evidence="3">Terminase small subunit</fullName>
    </submittedName>
</protein>
<dbReference type="PANTHER" id="PTHR41328">
    <property type="entry name" value="TERMINASE SMALL SUBUNIT-RELATED"/>
    <property type="match status" value="1"/>
</dbReference>
<dbReference type="Gene3D" id="6.10.140.2160">
    <property type="match status" value="1"/>
</dbReference>
<evidence type="ECO:0000256" key="1">
    <source>
        <dbReference type="ARBA" id="ARBA00022612"/>
    </source>
</evidence>
<dbReference type="InterPro" id="IPR038713">
    <property type="entry name" value="Terminase_Gp1_N_sf"/>
</dbReference>
<comment type="caution">
    <text evidence="3">The sequence shown here is derived from an EMBL/GenBank/DDBJ whole genome shotgun (WGS) entry which is preliminary data.</text>
</comment>
<dbReference type="GO" id="GO:0051276">
    <property type="term" value="P:chromosome organization"/>
    <property type="evidence" value="ECO:0007669"/>
    <property type="project" value="InterPro"/>
</dbReference>
<dbReference type="InterPro" id="IPR005335">
    <property type="entry name" value="Terminase_ssu"/>
</dbReference>
<dbReference type="PANTHER" id="PTHR41328:SF2">
    <property type="entry name" value="TERMINASE SMALL SUBUNIT"/>
    <property type="match status" value="1"/>
</dbReference>
<gene>
    <name evidence="3" type="ORF">HF863_08770</name>
</gene>